<dbReference type="RefSeq" id="WP_190838754.1">
    <property type="nucleotide sequence ID" value="NZ_CAWPPI010000134.1"/>
</dbReference>
<dbReference type="EMBL" id="JACXAE010000134">
    <property type="protein sequence ID" value="MBD2778720.1"/>
    <property type="molecule type" value="Genomic_DNA"/>
</dbReference>
<evidence type="ECO:0000313" key="1">
    <source>
        <dbReference type="EMBL" id="MBD2778720.1"/>
    </source>
</evidence>
<proteinExistence type="predicted"/>
<gene>
    <name evidence="1" type="ORF">ICL16_43420</name>
</gene>
<organism evidence="1 2">
    <name type="scientific">Iningainema tapete BLCC-T55</name>
    <dbReference type="NCBI Taxonomy" id="2748662"/>
    <lineage>
        <taxon>Bacteria</taxon>
        <taxon>Bacillati</taxon>
        <taxon>Cyanobacteriota</taxon>
        <taxon>Cyanophyceae</taxon>
        <taxon>Nostocales</taxon>
        <taxon>Scytonemataceae</taxon>
        <taxon>Iningainema tapete</taxon>
    </lineage>
</organism>
<keyword evidence="2" id="KW-1185">Reference proteome</keyword>
<protein>
    <submittedName>
        <fullName evidence="1">Uncharacterized protein</fullName>
    </submittedName>
</protein>
<dbReference type="Proteomes" id="UP000629098">
    <property type="component" value="Unassembled WGS sequence"/>
</dbReference>
<accession>A0A8J6XUS6</accession>
<name>A0A8J6XUS6_9CYAN</name>
<evidence type="ECO:0000313" key="2">
    <source>
        <dbReference type="Proteomes" id="UP000629098"/>
    </source>
</evidence>
<comment type="caution">
    <text evidence="1">The sequence shown here is derived from an EMBL/GenBank/DDBJ whole genome shotgun (WGS) entry which is preliminary data.</text>
</comment>
<reference evidence="1" key="1">
    <citation type="submission" date="2020-09" db="EMBL/GenBank/DDBJ databases">
        <title>Iningainema tapete sp. nov. (Scytonemataceae, Cyanobacteria) from greenhouses in central Florida (USA) produces two types of nodularin with biosynthetic potential for microcystin-LR and anabaenopeptins.</title>
        <authorList>
            <person name="Berthold D.E."/>
            <person name="Lefler F.W."/>
            <person name="Huang I.-S."/>
            <person name="Abdulla H."/>
            <person name="Zimba P.V."/>
            <person name="Laughinghouse H.D. IV."/>
        </authorList>
    </citation>
    <scope>NUCLEOTIDE SEQUENCE</scope>
    <source>
        <strain evidence="1">BLCCT55</strain>
    </source>
</reference>
<dbReference type="AlphaFoldDB" id="A0A8J6XUS6"/>
<sequence>MKEDLTDWDKDLPADPEEEYQALVRSLSWRKGFGLVFIRCSPHEGKRLISKVREDIPEKTIEVLPLDNPIDNLYQIIDSLTNRNQINILFINGIENSFKEYIKPGYGGQGDYYKLDTVPPILSHLNLQRERFRDNFNICFVFIVRLFGLKYFIHRAPDFYDWRAGVFEFGEKQVSVTIDIQTKLYQQLKLRAKADSKEVPAAAAQAVALYLAHLEVEDE</sequence>